<dbReference type="RefSeq" id="WP_319834249.1">
    <property type="nucleotide sequence ID" value="NZ_CP138858.1"/>
</dbReference>
<evidence type="ECO:0000256" key="2">
    <source>
        <dbReference type="ARBA" id="ARBA00005329"/>
    </source>
</evidence>
<dbReference type="SUPFAM" id="SSF56634">
    <property type="entry name" value="Heme-dependent catalase-like"/>
    <property type="match status" value="1"/>
</dbReference>
<dbReference type="InterPro" id="IPR010582">
    <property type="entry name" value="Catalase_immune_responsive"/>
</dbReference>
<dbReference type="InterPro" id="IPR002226">
    <property type="entry name" value="Catalase_haem_BS"/>
</dbReference>
<dbReference type="InterPro" id="IPR040333">
    <property type="entry name" value="Catalase_3"/>
</dbReference>
<dbReference type="InterPro" id="IPR024711">
    <property type="entry name" value="Catalase_clade1/3"/>
</dbReference>
<comment type="catalytic activity">
    <reaction evidence="10">
        <text>2 H2O2 = O2 + 2 H2O</text>
        <dbReference type="Rhea" id="RHEA:20309"/>
        <dbReference type="ChEBI" id="CHEBI:15377"/>
        <dbReference type="ChEBI" id="CHEBI:15379"/>
        <dbReference type="ChEBI" id="CHEBI:16240"/>
        <dbReference type="EC" id="1.11.1.6"/>
    </reaction>
</comment>
<dbReference type="PANTHER" id="PTHR11465">
    <property type="entry name" value="CATALASE"/>
    <property type="match status" value="1"/>
</dbReference>
<reference evidence="13 14" key="1">
    <citation type="submission" date="2023-11" db="EMBL/GenBank/DDBJ databases">
        <title>Coraliomargarita sp. nov., isolated from marine algae.</title>
        <authorList>
            <person name="Lee J.K."/>
            <person name="Baek J.H."/>
            <person name="Kim J.M."/>
            <person name="Choi D.G."/>
            <person name="Jeon C.O."/>
        </authorList>
    </citation>
    <scope>NUCLEOTIDE SEQUENCE [LARGE SCALE GENOMIC DNA]</scope>
    <source>
        <strain evidence="13 14">J2-16</strain>
    </source>
</reference>
<dbReference type="InterPro" id="IPR011614">
    <property type="entry name" value="Catalase_core"/>
</dbReference>
<evidence type="ECO:0000256" key="6">
    <source>
        <dbReference type="ARBA" id="ARBA00022723"/>
    </source>
</evidence>
<proteinExistence type="inferred from homology"/>
<evidence type="ECO:0000256" key="5">
    <source>
        <dbReference type="ARBA" id="ARBA00022617"/>
    </source>
</evidence>
<protein>
    <recommendedName>
        <fullName evidence="3">catalase</fullName>
        <ecNumber evidence="3">1.11.1.6</ecNumber>
    </recommendedName>
</protein>
<feature type="region of interest" description="Disordered" evidence="11">
    <location>
        <begin position="1"/>
        <end position="25"/>
    </location>
</feature>
<dbReference type="SMART" id="SM01060">
    <property type="entry name" value="Catalase"/>
    <property type="match status" value="1"/>
</dbReference>
<dbReference type="CDD" id="cd08156">
    <property type="entry name" value="catalase_clade_3"/>
    <property type="match status" value="1"/>
</dbReference>
<dbReference type="EMBL" id="CP138858">
    <property type="protein sequence ID" value="WPJ97405.1"/>
    <property type="molecule type" value="Genomic_DNA"/>
</dbReference>
<name>A0ABZ0RQZ2_9BACT</name>
<dbReference type="PANTHER" id="PTHR11465:SF61">
    <property type="entry name" value="CATALASE"/>
    <property type="match status" value="1"/>
</dbReference>
<organism evidence="13 14">
    <name type="scientific">Coraliomargarita algicola</name>
    <dbReference type="NCBI Taxonomy" id="3092156"/>
    <lineage>
        <taxon>Bacteria</taxon>
        <taxon>Pseudomonadati</taxon>
        <taxon>Verrucomicrobiota</taxon>
        <taxon>Opitutia</taxon>
        <taxon>Puniceicoccales</taxon>
        <taxon>Coraliomargaritaceae</taxon>
        <taxon>Coraliomargarita</taxon>
    </lineage>
</organism>
<evidence type="ECO:0000313" key="14">
    <source>
        <dbReference type="Proteomes" id="UP001324993"/>
    </source>
</evidence>
<dbReference type="InterPro" id="IPR018028">
    <property type="entry name" value="Catalase"/>
</dbReference>
<comment type="similarity">
    <text evidence="2">Belongs to the catalase family.</text>
</comment>
<dbReference type="PRINTS" id="PR00067">
    <property type="entry name" value="CATALASE"/>
</dbReference>
<evidence type="ECO:0000256" key="1">
    <source>
        <dbReference type="ARBA" id="ARBA00001971"/>
    </source>
</evidence>
<evidence type="ECO:0000256" key="7">
    <source>
        <dbReference type="ARBA" id="ARBA00023002"/>
    </source>
</evidence>
<sequence>MSKTHKQMTTTAGNPIADNQNSMTAGARGPVLMQDYQLLEKLAHQNRERIPERVVHAKGSGAFGKLTITHDITQYSKAAVFSEIGKETECLLRFSTVAGERGAADAERDVRGWALKFYTDEGNWDLVGNNTPVFFVRDPLKFPDFIHTQKRHPKTNMRSATAMWDFWSLSPESLHQVTILMSDRGLPKSYRHTNGYGSHTYSFINAKNERFWVKFHFKTRQGIETMTNEEAAKLIGEDRESSQKDLYQAIEDGNYPQWDFKIQVMPEADAENYSINPFDLTKVWPHADYPLIDVGTLELNRNPENYFQEIEQAAFSPSNIVPGISFSPDKMLQARIFSYADAHRYRVGTWYESLPVNRPRSAVNTYHMDGSMNAHTPASSDAYYEPNSMGGPTEDARFAEPALKISGDADRYNHREGNDDYTQAGNLFRLMSEDQKQQLCSNIAAAMQGVPQHIVERQLAHFDQADPAYGTGVRAALKA</sequence>
<feature type="compositionally biased region" description="Polar residues" evidence="11">
    <location>
        <begin position="7"/>
        <end position="24"/>
    </location>
</feature>
<dbReference type="PROSITE" id="PS00437">
    <property type="entry name" value="CATALASE_1"/>
    <property type="match status" value="1"/>
</dbReference>
<dbReference type="Pfam" id="PF06628">
    <property type="entry name" value="Catalase-rel"/>
    <property type="match status" value="1"/>
</dbReference>
<evidence type="ECO:0000313" key="13">
    <source>
        <dbReference type="EMBL" id="WPJ97405.1"/>
    </source>
</evidence>
<dbReference type="GO" id="GO:0004096">
    <property type="term" value="F:catalase activity"/>
    <property type="evidence" value="ECO:0007669"/>
    <property type="project" value="UniProtKB-EC"/>
</dbReference>
<keyword evidence="9" id="KW-0376">Hydrogen peroxide</keyword>
<gene>
    <name evidence="13" type="ORF">SH580_06740</name>
</gene>
<evidence type="ECO:0000256" key="11">
    <source>
        <dbReference type="SAM" id="MobiDB-lite"/>
    </source>
</evidence>
<dbReference type="Proteomes" id="UP001324993">
    <property type="component" value="Chromosome"/>
</dbReference>
<dbReference type="EC" id="1.11.1.6" evidence="3"/>
<dbReference type="InterPro" id="IPR020835">
    <property type="entry name" value="Catalase_sf"/>
</dbReference>
<keyword evidence="8" id="KW-0408">Iron</keyword>
<evidence type="ECO:0000256" key="10">
    <source>
        <dbReference type="ARBA" id="ARBA00049254"/>
    </source>
</evidence>
<evidence type="ECO:0000259" key="12">
    <source>
        <dbReference type="SMART" id="SM01060"/>
    </source>
</evidence>
<evidence type="ECO:0000256" key="3">
    <source>
        <dbReference type="ARBA" id="ARBA00012314"/>
    </source>
</evidence>
<keyword evidence="14" id="KW-1185">Reference proteome</keyword>
<accession>A0ABZ0RQZ2</accession>
<feature type="domain" description="Catalase core" evidence="12">
    <location>
        <begin position="9"/>
        <end position="393"/>
    </location>
</feature>
<keyword evidence="4 13" id="KW-0575">Peroxidase</keyword>
<evidence type="ECO:0000256" key="9">
    <source>
        <dbReference type="ARBA" id="ARBA00023324"/>
    </source>
</evidence>
<keyword evidence="6" id="KW-0479">Metal-binding</keyword>
<keyword evidence="7 13" id="KW-0560">Oxidoreductase</keyword>
<evidence type="ECO:0000256" key="4">
    <source>
        <dbReference type="ARBA" id="ARBA00022559"/>
    </source>
</evidence>
<comment type="cofactor">
    <cofactor evidence="1">
        <name>heme</name>
        <dbReference type="ChEBI" id="CHEBI:30413"/>
    </cofactor>
</comment>
<dbReference type="PIRSF" id="PIRSF038928">
    <property type="entry name" value="Catalase_clade1-3"/>
    <property type="match status" value="1"/>
</dbReference>
<evidence type="ECO:0000256" key="8">
    <source>
        <dbReference type="ARBA" id="ARBA00023004"/>
    </source>
</evidence>
<dbReference type="Pfam" id="PF00199">
    <property type="entry name" value="Catalase"/>
    <property type="match status" value="1"/>
</dbReference>
<keyword evidence="5" id="KW-0349">Heme</keyword>
<dbReference type="Gene3D" id="2.40.180.10">
    <property type="entry name" value="Catalase core domain"/>
    <property type="match status" value="1"/>
</dbReference>
<dbReference type="PROSITE" id="PS51402">
    <property type="entry name" value="CATALASE_3"/>
    <property type="match status" value="1"/>
</dbReference>